<feature type="compositionally biased region" description="Basic and acidic residues" evidence="6">
    <location>
        <begin position="75"/>
        <end position="108"/>
    </location>
</feature>
<proteinExistence type="predicted"/>
<evidence type="ECO:0000313" key="9">
    <source>
        <dbReference type="EMBL" id="KAJ1684855.1"/>
    </source>
</evidence>
<evidence type="ECO:0000313" key="10">
    <source>
        <dbReference type="Proteomes" id="UP001151287"/>
    </source>
</evidence>
<evidence type="ECO:0000256" key="3">
    <source>
        <dbReference type="ARBA" id="ARBA00022676"/>
    </source>
</evidence>
<dbReference type="AlphaFoldDB" id="A0A9Q0C054"/>
<evidence type="ECO:0000256" key="5">
    <source>
        <dbReference type="ARBA" id="ARBA00023180"/>
    </source>
</evidence>
<evidence type="ECO:0000256" key="2">
    <source>
        <dbReference type="ARBA" id="ARBA00004881"/>
    </source>
</evidence>
<dbReference type="GO" id="GO:0000139">
    <property type="term" value="C:Golgi membrane"/>
    <property type="evidence" value="ECO:0007669"/>
    <property type="project" value="UniProtKB-SubCell"/>
</dbReference>
<dbReference type="OrthoDB" id="529273at2759"/>
<keyword evidence="5" id="KW-0325">Glycoprotein</keyword>
<dbReference type="EMBL" id="JAMQYH010000005">
    <property type="protein sequence ID" value="KAJ1684855.1"/>
    <property type="molecule type" value="Genomic_DNA"/>
</dbReference>
<dbReference type="PANTHER" id="PTHR20961:SF144">
    <property type="entry name" value="OS01G0119100 PROTEIN"/>
    <property type="match status" value="1"/>
</dbReference>
<keyword evidence="7" id="KW-1133">Transmembrane helix</keyword>
<keyword evidence="10" id="KW-1185">Reference proteome</keyword>
<sequence>MHVGVFHFICFLSFSVNNIVYYNYRHVSFDIINAVIICLKVLQQFIICALAYSKTPSTHAIQTNPFKDATPAKQGNERRTEDLKDKDETAKVQSHRDPSPIPKIEKNDTSNSNHFGGNFENFKQSPTNIPICNTHNPLSDTCDTQKGDIRTQGTSSSILIVPKFSTGGNVPQEWRIRPYSRKHMTSIKEVTVKLLNSPQEAPLCTVNYKHPALVFALGGLIGNYWHDFTDVLVPLFIASRQFDRKVQFLMTNIQPWWLGKYEKIIRALSRYEVIDFDKDNQVRCFSRVLVGLQMHKEFSIDPSRAPNGYSMADFTKFLRSTFNLQRDHPIRLSENPDVKPRLMIIDRTNYRKFNNTQEMARLAERLGFETIIADPKFNLGVDEFAKTVNSFDVLLGAHGAGLTNCVFLPTNAVVIQVVPYGNLEHMAKVDFGDPIVDMKLNYLEYSISAEESTLTEMYGKDHPVIKDPISIHQSGWDKVAEFYLGKQDMRVNVDRFAPTLLKARELLNK</sequence>
<dbReference type="InterPro" id="IPR049625">
    <property type="entry name" value="Glyco_transf_61_cat"/>
</dbReference>
<keyword evidence="7" id="KW-0812">Transmembrane</keyword>
<comment type="caution">
    <text evidence="9">The sequence shown here is derived from an EMBL/GenBank/DDBJ whole genome shotgun (WGS) entry which is preliminary data.</text>
</comment>
<dbReference type="GO" id="GO:0016763">
    <property type="term" value="F:pentosyltransferase activity"/>
    <property type="evidence" value="ECO:0007669"/>
    <property type="project" value="UniProtKB-ARBA"/>
</dbReference>
<accession>A0A9Q0C054</accession>
<keyword evidence="3" id="KW-0328">Glycosyltransferase</keyword>
<feature type="transmembrane region" description="Helical" evidence="7">
    <location>
        <begin position="31"/>
        <end position="52"/>
    </location>
</feature>
<reference evidence="9" key="1">
    <citation type="journal article" date="2022" name="Cell">
        <title>Repeat-based holocentromeres influence genome architecture and karyotype evolution.</title>
        <authorList>
            <person name="Hofstatter P.G."/>
            <person name="Thangavel G."/>
            <person name="Lux T."/>
            <person name="Neumann P."/>
            <person name="Vondrak T."/>
            <person name="Novak P."/>
            <person name="Zhang M."/>
            <person name="Costa L."/>
            <person name="Castellani M."/>
            <person name="Scott A."/>
            <person name="Toegelov H."/>
            <person name="Fuchs J."/>
            <person name="Mata-Sucre Y."/>
            <person name="Dias Y."/>
            <person name="Vanzela A.L.L."/>
            <person name="Huettel B."/>
            <person name="Almeida C.C.S."/>
            <person name="Simkova H."/>
            <person name="Souza G."/>
            <person name="Pedrosa-Harand A."/>
            <person name="Macas J."/>
            <person name="Mayer K.F.X."/>
            <person name="Houben A."/>
            <person name="Marques A."/>
        </authorList>
    </citation>
    <scope>NUCLEOTIDE SEQUENCE</scope>
    <source>
        <strain evidence="9">RhyBre1mFocal</strain>
    </source>
</reference>
<organism evidence="9 10">
    <name type="scientific">Rhynchospora breviuscula</name>
    <dbReference type="NCBI Taxonomy" id="2022672"/>
    <lineage>
        <taxon>Eukaryota</taxon>
        <taxon>Viridiplantae</taxon>
        <taxon>Streptophyta</taxon>
        <taxon>Embryophyta</taxon>
        <taxon>Tracheophyta</taxon>
        <taxon>Spermatophyta</taxon>
        <taxon>Magnoliopsida</taxon>
        <taxon>Liliopsida</taxon>
        <taxon>Poales</taxon>
        <taxon>Cyperaceae</taxon>
        <taxon>Cyperoideae</taxon>
        <taxon>Rhynchosporeae</taxon>
        <taxon>Rhynchospora</taxon>
    </lineage>
</organism>
<dbReference type="PANTHER" id="PTHR20961">
    <property type="entry name" value="GLYCOSYLTRANSFERASE"/>
    <property type="match status" value="1"/>
</dbReference>
<feature type="region of interest" description="Disordered" evidence="6">
    <location>
        <begin position="61"/>
        <end position="120"/>
    </location>
</feature>
<dbReference type="Proteomes" id="UP001151287">
    <property type="component" value="Unassembled WGS sequence"/>
</dbReference>
<keyword evidence="7" id="KW-0472">Membrane</keyword>
<protein>
    <recommendedName>
        <fullName evidence="8">Glycosyltransferase 61 catalytic domain-containing protein</fullName>
    </recommendedName>
</protein>
<evidence type="ECO:0000259" key="8">
    <source>
        <dbReference type="Pfam" id="PF04577"/>
    </source>
</evidence>
<evidence type="ECO:0000256" key="7">
    <source>
        <dbReference type="SAM" id="Phobius"/>
    </source>
</evidence>
<evidence type="ECO:0000256" key="6">
    <source>
        <dbReference type="SAM" id="MobiDB-lite"/>
    </source>
</evidence>
<feature type="compositionally biased region" description="Polar residues" evidence="6">
    <location>
        <begin position="109"/>
        <end position="120"/>
    </location>
</feature>
<evidence type="ECO:0000256" key="4">
    <source>
        <dbReference type="ARBA" id="ARBA00022679"/>
    </source>
</evidence>
<dbReference type="Pfam" id="PF04577">
    <property type="entry name" value="Glyco_transf_61"/>
    <property type="match status" value="1"/>
</dbReference>
<feature type="domain" description="Glycosyltransferase 61 catalytic" evidence="8">
    <location>
        <begin position="224"/>
        <end position="415"/>
    </location>
</feature>
<dbReference type="InterPro" id="IPR007657">
    <property type="entry name" value="Glycosyltransferase_61"/>
</dbReference>
<comment type="pathway">
    <text evidence="2">Glycan metabolism.</text>
</comment>
<gene>
    <name evidence="9" type="ORF">LUZ63_016245</name>
</gene>
<keyword evidence="4" id="KW-0808">Transferase</keyword>
<feature type="transmembrane region" description="Helical" evidence="7">
    <location>
        <begin position="6"/>
        <end position="24"/>
    </location>
</feature>
<name>A0A9Q0C054_9POAL</name>
<comment type="subcellular location">
    <subcellularLocation>
        <location evidence="1">Golgi apparatus membrane</location>
        <topology evidence="1">Single-pass type II membrane protein</topology>
    </subcellularLocation>
</comment>
<evidence type="ECO:0000256" key="1">
    <source>
        <dbReference type="ARBA" id="ARBA00004323"/>
    </source>
</evidence>